<accession>A0A839GLG2</accession>
<dbReference type="InterPro" id="IPR013785">
    <property type="entry name" value="Aldolase_TIM"/>
</dbReference>
<dbReference type="EC" id="2.5.1.3" evidence="4"/>
<dbReference type="InterPro" id="IPR022998">
    <property type="entry name" value="ThiamineP_synth_TenI"/>
</dbReference>
<dbReference type="Gene3D" id="3.20.20.70">
    <property type="entry name" value="Aldolase class I"/>
    <property type="match status" value="1"/>
</dbReference>
<dbReference type="GO" id="GO:0009228">
    <property type="term" value="P:thiamine biosynthetic process"/>
    <property type="evidence" value="ECO:0007669"/>
    <property type="project" value="UniProtKB-KW"/>
</dbReference>
<gene>
    <name evidence="4" type="ORF">FHS90_002377</name>
</gene>
<feature type="domain" description="Thiamine phosphate synthase/TenI" evidence="3">
    <location>
        <begin position="25"/>
        <end position="205"/>
    </location>
</feature>
<evidence type="ECO:0000313" key="4">
    <source>
        <dbReference type="EMBL" id="MBA9077659.1"/>
    </source>
</evidence>
<dbReference type="InterPro" id="IPR036206">
    <property type="entry name" value="ThiamineP_synth_sf"/>
</dbReference>
<name>A0A839GLG2_9BACT</name>
<keyword evidence="4" id="KW-0808">Transferase</keyword>
<evidence type="ECO:0000256" key="2">
    <source>
        <dbReference type="ARBA" id="ARBA00022977"/>
    </source>
</evidence>
<dbReference type="PANTHER" id="PTHR20857">
    <property type="entry name" value="THIAMINE-PHOSPHATE PYROPHOSPHORYLASE"/>
    <property type="match status" value="1"/>
</dbReference>
<reference evidence="4 5" key="1">
    <citation type="submission" date="2020-08" db="EMBL/GenBank/DDBJ databases">
        <title>Genomic Encyclopedia of Type Strains, Phase IV (KMG-IV): sequencing the most valuable type-strain genomes for metagenomic binning, comparative biology and taxonomic classification.</title>
        <authorList>
            <person name="Goeker M."/>
        </authorList>
    </citation>
    <scope>NUCLEOTIDE SEQUENCE [LARGE SCALE GENOMIC DNA]</scope>
    <source>
        <strain evidence="4 5">DSM 29854</strain>
    </source>
</reference>
<sequence>MGRLLQRLSGGMEVMGKKRKVESGVYLVIDPSLEEDILLQKLQLVLQKKIAAVQLWDNFLPDKDYLPLIQKITVLCHEKNVPVLINNQWEWLQTTALDGVHFDAPPEDLEQIKTSLNRDFITGLTCNNDLALVRWANDQRLDYISFCSIFPSSTSTSCELVDFETIKEAKRITAMPIFLAGGIKPDNMPELQELPFDGVAVVSGIMSAEKPGVAITKYLKQLKLI</sequence>
<dbReference type="RefSeq" id="WP_246386928.1">
    <property type="nucleotide sequence ID" value="NZ_JACJIQ010000008.1"/>
</dbReference>
<organism evidence="4 5">
    <name type="scientific">Rufibacter quisquiliarum</name>
    <dbReference type="NCBI Taxonomy" id="1549639"/>
    <lineage>
        <taxon>Bacteria</taxon>
        <taxon>Pseudomonadati</taxon>
        <taxon>Bacteroidota</taxon>
        <taxon>Cytophagia</taxon>
        <taxon>Cytophagales</taxon>
        <taxon>Hymenobacteraceae</taxon>
        <taxon>Rufibacter</taxon>
    </lineage>
</organism>
<protein>
    <submittedName>
        <fullName evidence="4">Thiamine-phosphate pyrophosphorylase</fullName>
        <ecNumber evidence="4">2.5.1.3</ecNumber>
    </submittedName>
</protein>
<dbReference type="CDD" id="cd00564">
    <property type="entry name" value="TMP_TenI"/>
    <property type="match status" value="1"/>
</dbReference>
<dbReference type="Pfam" id="PF02581">
    <property type="entry name" value="TMP-TENI"/>
    <property type="match status" value="1"/>
</dbReference>
<keyword evidence="5" id="KW-1185">Reference proteome</keyword>
<proteinExistence type="predicted"/>
<dbReference type="Proteomes" id="UP000563094">
    <property type="component" value="Unassembled WGS sequence"/>
</dbReference>
<dbReference type="SUPFAM" id="SSF51391">
    <property type="entry name" value="Thiamin phosphate synthase"/>
    <property type="match status" value="1"/>
</dbReference>
<dbReference type="PANTHER" id="PTHR20857:SF23">
    <property type="entry name" value="THIAMINE BIOSYNTHETIC BIFUNCTIONAL ENZYME"/>
    <property type="match status" value="1"/>
</dbReference>
<dbReference type="GO" id="GO:0005737">
    <property type="term" value="C:cytoplasm"/>
    <property type="evidence" value="ECO:0007669"/>
    <property type="project" value="TreeGrafter"/>
</dbReference>
<evidence type="ECO:0000313" key="5">
    <source>
        <dbReference type="Proteomes" id="UP000563094"/>
    </source>
</evidence>
<dbReference type="AlphaFoldDB" id="A0A839GLG2"/>
<comment type="pathway">
    <text evidence="1">Cofactor biosynthesis; thiamine diphosphate biosynthesis.</text>
</comment>
<dbReference type="EMBL" id="JACJIQ010000008">
    <property type="protein sequence ID" value="MBA9077659.1"/>
    <property type="molecule type" value="Genomic_DNA"/>
</dbReference>
<evidence type="ECO:0000256" key="1">
    <source>
        <dbReference type="ARBA" id="ARBA00004948"/>
    </source>
</evidence>
<comment type="caution">
    <text evidence="4">The sequence shown here is derived from an EMBL/GenBank/DDBJ whole genome shotgun (WGS) entry which is preliminary data.</text>
</comment>
<keyword evidence="2" id="KW-0784">Thiamine biosynthesis</keyword>
<dbReference type="GO" id="GO:0004789">
    <property type="term" value="F:thiamine-phosphate diphosphorylase activity"/>
    <property type="evidence" value="ECO:0007669"/>
    <property type="project" value="UniProtKB-EC"/>
</dbReference>
<evidence type="ECO:0000259" key="3">
    <source>
        <dbReference type="Pfam" id="PF02581"/>
    </source>
</evidence>